<proteinExistence type="predicted"/>
<reference evidence="2 3" key="1">
    <citation type="journal article" date="2019" name="Sci. Data">
        <title>Hybrid genome assembly and annotation of Danionella translucida.</title>
        <authorList>
            <person name="Kadobianskyi M."/>
            <person name="Schulze L."/>
            <person name="Schuelke M."/>
            <person name="Judkewitz B."/>
        </authorList>
    </citation>
    <scope>NUCLEOTIDE SEQUENCE [LARGE SCALE GENOMIC DNA]</scope>
    <source>
        <strain evidence="2 3">Bolton</strain>
    </source>
</reference>
<dbReference type="PANTHER" id="PTHR46791">
    <property type="entry name" value="EXPRESSED PROTEIN"/>
    <property type="match status" value="1"/>
</dbReference>
<feature type="domain" description="Integrase core" evidence="1">
    <location>
        <begin position="39"/>
        <end position="207"/>
    </location>
</feature>
<dbReference type="PANTHER" id="PTHR46791:SF9">
    <property type="entry name" value="INTEGRASE CATALYTIC DOMAIN-CONTAINING PROTEIN"/>
    <property type="match status" value="1"/>
</dbReference>
<dbReference type="Pfam" id="PF24764">
    <property type="entry name" value="rva_4"/>
    <property type="match status" value="1"/>
</dbReference>
<name>A0A553NGZ0_9TELE</name>
<evidence type="ECO:0000259" key="1">
    <source>
        <dbReference type="Pfam" id="PF24764"/>
    </source>
</evidence>
<feature type="non-terminal residue" evidence="2">
    <location>
        <position position="1"/>
    </location>
</feature>
<protein>
    <recommendedName>
        <fullName evidence="1">Integrase core domain-containing protein</fullName>
    </recommendedName>
</protein>
<dbReference type="EMBL" id="SRMA01026979">
    <property type="protein sequence ID" value="TRY64659.1"/>
    <property type="molecule type" value="Genomic_DNA"/>
</dbReference>
<dbReference type="Proteomes" id="UP000316079">
    <property type="component" value="Unassembled WGS sequence"/>
</dbReference>
<accession>A0A553NGZ0</accession>
<dbReference type="AlphaFoldDB" id="A0A553NGZ0"/>
<dbReference type="STRING" id="623744.A0A553NGZ0"/>
<dbReference type="OrthoDB" id="2686689at2759"/>
<dbReference type="InterPro" id="IPR058913">
    <property type="entry name" value="Integrase_dom_put"/>
</dbReference>
<organism evidence="2 3">
    <name type="scientific">Danionella cerebrum</name>
    <dbReference type="NCBI Taxonomy" id="2873325"/>
    <lineage>
        <taxon>Eukaryota</taxon>
        <taxon>Metazoa</taxon>
        <taxon>Chordata</taxon>
        <taxon>Craniata</taxon>
        <taxon>Vertebrata</taxon>
        <taxon>Euteleostomi</taxon>
        <taxon>Actinopterygii</taxon>
        <taxon>Neopterygii</taxon>
        <taxon>Teleostei</taxon>
        <taxon>Ostariophysi</taxon>
        <taxon>Cypriniformes</taxon>
        <taxon>Danionidae</taxon>
        <taxon>Danioninae</taxon>
        <taxon>Danionella</taxon>
    </lineage>
</organism>
<sequence>RSHNKENGKVSRLGVREILVRINPAAAARRWSSTVSRRVCNVPYPNSLWHIDGNMRLIRWGFMIHGAIDGYSRLITYLNGNTDNCASTVLSQFVQAMCLYGLSARNLQVALFMSLMQGILHNSHITGESVHNQRIKRLWRDVFFHVLQSFYSLEDSELLDPGNDVHKVSLSLVFLQEIHVLQTKNNKTPTQILTEGMLSREATDSTAINNVFGDDPYRLEYFNEHLSEHGIESLPTAEDEDIPAVTNEWPRITLSPQQIEMVSNAIEHVPDLKFRSRRYTSQKHK</sequence>
<keyword evidence="3" id="KW-1185">Reference proteome</keyword>
<comment type="caution">
    <text evidence="2">The sequence shown here is derived from an EMBL/GenBank/DDBJ whole genome shotgun (WGS) entry which is preliminary data.</text>
</comment>
<gene>
    <name evidence="2" type="ORF">DNTS_034852</name>
</gene>
<evidence type="ECO:0000313" key="3">
    <source>
        <dbReference type="Proteomes" id="UP000316079"/>
    </source>
</evidence>
<evidence type="ECO:0000313" key="2">
    <source>
        <dbReference type="EMBL" id="TRY64659.1"/>
    </source>
</evidence>